<protein>
    <recommendedName>
        <fullName evidence="2">DUF11 domain-containing protein</fullName>
    </recommendedName>
</protein>
<comment type="caution">
    <text evidence="3">The sequence shown here is derived from an EMBL/GenBank/DDBJ whole genome shotgun (WGS) entry which is preliminary data.</text>
</comment>
<feature type="chain" id="PRO_5002580690" description="DUF11 domain-containing protein" evidence="1">
    <location>
        <begin position="26"/>
        <end position="1699"/>
    </location>
</feature>
<dbReference type="Proteomes" id="UP000053464">
    <property type="component" value="Unassembled WGS sequence"/>
</dbReference>
<gene>
    <name evidence="3" type="ORF">AAW00_03980</name>
</gene>
<proteinExistence type="predicted"/>
<evidence type="ECO:0000313" key="4">
    <source>
        <dbReference type="Proteomes" id="UP000053464"/>
    </source>
</evidence>
<evidence type="ECO:0000256" key="1">
    <source>
        <dbReference type="SAM" id="SignalP"/>
    </source>
</evidence>
<dbReference type="SUPFAM" id="SSF49464">
    <property type="entry name" value="Carboxypeptidase regulatory domain-like"/>
    <property type="match status" value="1"/>
</dbReference>
<name>A0A0G9MXW5_9SPHN</name>
<dbReference type="STRING" id="1581420.AAW00_03980"/>
<reference evidence="3 4" key="1">
    <citation type="submission" date="2015-04" db="EMBL/GenBank/DDBJ databases">
        <title>The draft genome sequence of Erythrobacter luteus KA37.</title>
        <authorList>
            <person name="Zhuang L."/>
            <person name="Liu Y."/>
            <person name="Shao Z."/>
        </authorList>
    </citation>
    <scope>NUCLEOTIDE SEQUENCE [LARGE SCALE GENOMIC DNA]</scope>
    <source>
        <strain evidence="3 4">KA37</strain>
    </source>
</reference>
<evidence type="ECO:0000259" key="2">
    <source>
        <dbReference type="Pfam" id="PF01345"/>
    </source>
</evidence>
<evidence type="ECO:0000313" key="3">
    <source>
        <dbReference type="EMBL" id="KLE35581.1"/>
    </source>
</evidence>
<sequence length="1699" mass="179669">MMLRAAAALCGVLLPLAAPVVPAKAQTIENVAQARWTFDGRTFTGQSNRVQLDVQQRAPSIQTYVPGSGSSLPLRPSACGASYISSQRSGGDPVAVAVDQTSVVTAGRTLLFSVDLASANIDPGAIDSITVVLSAASGDRETVTIYETAVDSGRFTGSIATRRLPPAAVLGDCRLSLQGGDDIHISALARDGSSTAISSSVAVLENPFGIVFDSETGAPVDGAVVTLVDAITGRPAIVFAQDGITPWPSSIVAGQPIVDNAGNTVITGPGEFWFPVTAPGNYRLVVTPPAPFSAPSIVPAPILAQLAGPGGRDFAIGDGSYGNAFDAPGGILPLTDIPLDRPGNGVTIVKTASRAQALPGDAVFYTLTIHNPDIGRARTGVTVTDTPSPWLRLRRDSIRIDGSAPSGGVTIAQDGGTIAFDLGTIAAGGERRITYAMTIAPDAPDGHVENEVSTSDSFGRRAETSASVEILRDIIAGRMTIIGRVTAGDCSLTDDAQRIGIPGVRVMMEDGSFAVTDIEGRYHFDGVVPGTHVVQASRMTLPEGGEFVDCTRSSRSQGSAISRLVTGQGGSLVVVDYHATVPQDRLSAIVAAAQPLAVLEENGLDTAGLADQIEGETAADTVPQEASATAEWLAMGDGEIDWLAPAVDENPRAPSIRVAIRHRRGQTVELLVDGQPANALAFEGVLQPREGRWEVSHWRGIPLSGTKTALSARVVSAAGDTVAELSREVYFTNIPARAELVEERSTLVADGRTAPVVAVRVLDAAGRPMREGVSGQFNVSAPYESARQVAQQQLDQLTRRGPSSARWTVAGDDGVALIELAPTMVSGSLQLDFRFDDGEIAREQQLDAWIVPGDIEWTIIGLAEGTIGARSVADNMERTGDFDSDLGDDARVALYAKGRVLGRYLVTVAYDSAAQEDDARLLGTLDPDAYYTVFADGSSRQFDAASREKLYVRIETASFYALYGDFETGFTDTRLTRYQRVATGVLAEARLGDASVRAFGAEIGTRFRRDEIQGQGISGPYTLSSRAIVTNSETVTLETRDRFRSEIIVDSRTLVRFADYTIDPLSGTITFREPVLSRDFDLNPQFIVIDYETDTLGEGRFSGGVRAEWESRDGAVRIGGTAVTDMGDGARTVMGGVDLRARIRTATEIRAEIAASERDGSTATGWLVEAQHQTGSLDVLAYARSTDADFGVGQQNGVELGRRKVGVDARVRLSEDFAVLASAWQDDSLDTAARRRAAQVELGYTTEATDLRLGLAHFDDRLADGTSNTSTVVEGGVTQRAFGNKLELSASTSIALDQAESIDLPTRHRLGARFAITDDLRAVALYEYADSADFTSSTLRGGFELTPWAGGAVNAAIGQQDIAERGTRSFAAFGLSQKLQVTGNLSIDATLDSNWTLGGQPDVGDLVNSGHPAASGGQFGPAGGLFEEFTAVTLGGAWRADRWAATARGEYRNGQYADRLGFSAGLIRQLGEGRVLGSGITWTQAKADNGAETEIVDAALAMAHRPAGSDFALLSKLEYRSDAVRDAVAGDTGGAGRTALLVDGDARSSRMIASISANWSPRDYENEEFDEEGPTSSLLRQSELGVFVGYRHNFDRFEAFDLGSDTVLVGLDARVGLGERIELGANATVRADLDGASRYAIGPSVGFVPVDGVLLTVGYNLTGFDDPDFSDTRNTNDGIYAAVRMKIDADTFGFLGLGR</sequence>
<keyword evidence="1" id="KW-0732">Signal</keyword>
<feature type="signal peptide" evidence="1">
    <location>
        <begin position="1"/>
        <end position="25"/>
    </location>
</feature>
<keyword evidence="4" id="KW-1185">Reference proteome</keyword>
<dbReference type="InterPro" id="IPR008969">
    <property type="entry name" value="CarboxyPept-like_regulatory"/>
</dbReference>
<dbReference type="Pfam" id="PF01345">
    <property type="entry name" value="DUF11"/>
    <property type="match status" value="1"/>
</dbReference>
<organism evidence="3 4">
    <name type="scientific">Aurantiacibacter luteus</name>
    <dbReference type="NCBI Taxonomy" id="1581420"/>
    <lineage>
        <taxon>Bacteria</taxon>
        <taxon>Pseudomonadati</taxon>
        <taxon>Pseudomonadota</taxon>
        <taxon>Alphaproteobacteria</taxon>
        <taxon>Sphingomonadales</taxon>
        <taxon>Erythrobacteraceae</taxon>
        <taxon>Aurantiacibacter</taxon>
    </lineage>
</organism>
<accession>A0A0G9MXW5</accession>
<dbReference type="EMBL" id="LBHB01000001">
    <property type="protein sequence ID" value="KLE35581.1"/>
    <property type="molecule type" value="Genomic_DNA"/>
</dbReference>
<feature type="domain" description="DUF11" evidence="2">
    <location>
        <begin position="347"/>
        <end position="456"/>
    </location>
</feature>
<dbReference type="PATRIC" id="fig|1581420.6.peg.803"/>
<dbReference type="InterPro" id="IPR001434">
    <property type="entry name" value="OmcB-like_DUF11"/>
</dbReference>